<dbReference type="Proteomes" id="UP000077315">
    <property type="component" value="Unassembled WGS sequence"/>
</dbReference>
<sequence>MDSLHHRLHASPHSDDEAEYLDEQEQEKLLQELWIQNEKSNLFIQRGLILIGFLVSTIYVAFSFEILYSQSGLPLIPIPTSIPQTSTIFFPRAAAVLSILSLYASIYTLLTTCRLSVLEALWKTPAHRGLGSLDLKGAAVTSALALTSPLLALLGQTSWVELGFWTIPLLVLLLDFSAYHMMCQVEANFGDLEKARYKFKAV</sequence>
<dbReference type="VEuPathDB" id="FungiDB:PHYBLDRAFT_141848"/>
<proteinExistence type="predicted"/>
<reference evidence="3" key="1">
    <citation type="submission" date="2015-06" db="EMBL/GenBank/DDBJ databases">
        <title>Expansion of signal transduction pathways in fungi by whole-genome duplication.</title>
        <authorList>
            <consortium name="DOE Joint Genome Institute"/>
            <person name="Corrochano L.M."/>
            <person name="Kuo A."/>
            <person name="Marcet-Houben M."/>
            <person name="Polaino S."/>
            <person name="Salamov A."/>
            <person name="Villalobos J.M."/>
            <person name="Alvarez M.I."/>
            <person name="Avalos J."/>
            <person name="Benito E.P."/>
            <person name="Benoit I."/>
            <person name="Burger G."/>
            <person name="Camino L.P."/>
            <person name="Canovas D."/>
            <person name="Cerda-Olmedo E."/>
            <person name="Cheng J.-F."/>
            <person name="Dominguez A."/>
            <person name="Elias M."/>
            <person name="Eslava A.P."/>
            <person name="Glaser F."/>
            <person name="Grimwood J."/>
            <person name="Gutierrez G."/>
            <person name="Heitman J."/>
            <person name="Henrissat B."/>
            <person name="Iturriaga E.A."/>
            <person name="Lang B.F."/>
            <person name="Lavin J.L."/>
            <person name="Lee S."/>
            <person name="Li W."/>
            <person name="Lindquist E."/>
            <person name="Lopez-Garcia S."/>
            <person name="Luque E.M."/>
            <person name="Marcos A.T."/>
            <person name="Martin J."/>
            <person name="McCluskey K."/>
            <person name="Medina H.R."/>
            <person name="Miralles-Duran A."/>
            <person name="Miyazaki A."/>
            <person name="Munoz-Torres E."/>
            <person name="Oguiza J.A."/>
            <person name="Ohm R."/>
            <person name="Olmedo M."/>
            <person name="Orejas M."/>
            <person name="Ortiz-Castellanos L."/>
            <person name="Pisabarro A.G."/>
            <person name="Rodriguez-Romero J."/>
            <person name="Ruiz-Herrera J."/>
            <person name="Ruiz-Vazquez R."/>
            <person name="Sanz C."/>
            <person name="Schackwitz W."/>
            <person name="Schmutz J."/>
            <person name="Shahriari M."/>
            <person name="Shelest E."/>
            <person name="Silva-Franco F."/>
            <person name="Soanes D."/>
            <person name="Syed K."/>
            <person name="Tagua V.G."/>
            <person name="Talbot N.J."/>
            <person name="Thon M."/>
            <person name="De vries R.P."/>
            <person name="Wiebenga A."/>
            <person name="Yadav J.S."/>
            <person name="Braun E.L."/>
            <person name="Baker S."/>
            <person name="Garre V."/>
            <person name="Horwitz B."/>
            <person name="Torres-Martinez S."/>
            <person name="Idnurm A."/>
            <person name="Herrera-Estrella A."/>
            <person name="Gabaldon T."/>
            <person name="Grigoriev I.V."/>
        </authorList>
    </citation>
    <scope>NUCLEOTIDE SEQUENCE [LARGE SCALE GENOMIC DNA]</scope>
    <source>
        <strain evidence="3">NRRL 1555(-)</strain>
    </source>
</reference>
<keyword evidence="3" id="KW-1185">Reference proteome</keyword>
<dbReference type="EMBL" id="KV440974">
    <property type="protein sequence ID" value="OAD77989.1"/>
    <property type="molecule type" value="Genomic_DNA"/>
</dbReference>
<dbReference type="STRING" id="763407.A0A167PIE3"/>
<keyword evidence="1" id="KW-1133">Transmembrane helix</keyword>
<dbReference type="GeneID" id="28991590"/>
<evidence type="ECO:0000313" key="3">
    <source>
        <dbReference type="Proteomes" id="UP000077315"/>
    </source>
</evidence>
<dbReference type="OrthoDB" id="3358048at2759"/>
<gene>
    <name evidence="2" type="ORF">PHYBLDRAFT_141848</name>
</gene>
<dbReference type="AlphaFoldDB" id="A0A167PIE3"/>
<dbReference type="RefSeq" id="XP_018296029.1">
    <property type="nucleotide sequence ID" value="XM_018430684.1"/>
</dbReference>
<dbReference type="InParanoid" id="A0A167PIE3"/>
<evidence type="ECO:0000256" key="1">
    <source>
        <dbReference type="SAM" id="Phobius"/>
    </source>
</evidence>
<protein>
    <submittedName>
        <fullName evidence="2">Uncharacterized protein</fullName>
    </submittedName>
</protein>
<keyword evidence="1" id="KW-0812">Transmembrane</keyword>
<organism evidence="2 3">
    <name type="scientific">Phycomyces blakesleeanus (strain ATCC 8743b / DSM 1359 / FGSC 10004 / NBRC 33097 / NRRL 1555)</name>
    <dbReference type="NCBI Taxonomy" id="763407"/>
    <lineage>
        <taxon>Eukaryota</taxon>
        <taxon>Fungi</taxon>
        <taxon>Fungi incertae sedis</taxon>
        <taxon>Mucoromycota</taxon>
        <taxon>Mucoromycotina</taxon>
        <taxon>Mucoromycetes</taxon>
        <taxon>Mucorales</taxon>
        <taxon>Phycomycetaceae</taxon>
        <taxon>Phycomyces</taxon>
    </lineage>
</organism>
<evidence type="ECO:0000313" key="2">
    <source>
        <dbReference type="EMBL" id="OAD77989.1"/>
    </source>
</evidence>
<feature type="transmembrane region" description="Helical" evidence="1">
    <location>
        <begin position="48"/>
        <end position="68"/>
    </location>
</feature>
<keyword evidence="1" id="KW-0472">Membrane</keyword>
<feature type="transmembrane region" description="Helical" evidence="1">
    <location>
        <begin position="88"/>
        <end position="112"/>
    </location>
</feature>
<name>A0A167PIE3_PHYB8</name>
<accession>A0A167PIE3</accession>